<evidence type="ECO:0000256" key="1">
    <source>
        <dbReference type="ARBA" id="ARBA00001968"/>
    </source>
</evidence>
<keyword evidence="2" id="KW-0479">Metal-binding</keyword>
<evidence type="ECO:0000313" key="4">
    <source>
        <dbReference type="EMBL" id="CAG7827895.1"/>
    </source>
</evidence>
<organism evidence="4 5">
    <name type="scientific">Allacma fusca</name>
    <dbReference type="NCBI Taxonomy" id="39272"/>
    <lineage>
        <taxon>Eukaryota</taxon>
        <taxon>Metazoa</taxon>
        <taxon>Ecdysozoa</taxon>
        <taxon>Arthropoda</taxon>
        <taxon>Hexapoda</taxon>
        <taxon>Collembola</taxon>
        <taxon>Symphypleona</taxon>
        <taxon>Sminthuridae</taxon>
        <taxon>Allacma</taxon>
    </lineage>
</organism>
<feature type="domain" description="DDE Tnp4" evidence="3">
    <location>
        <begin position="9"/>
        <end position="146"/>
    </location>
</feature>
<dbReference type="InterPro" id="IPR027806">
    <property type="entry name" value="HARBI1_dom"/>
</dbReference>
<proteinExistence type="predicted"/>
<reference evidence="4" key="1">
    <citation type="submission" date="2021-06" db="EMBL/GenBank/DDBJ databases">
        <authorList>
            <person name="Hodson N. C."/>
            <person name="Mongue J. A."/>
            <person name="Jaron S. K."/>
        </authorList>
    </citation>
    <scope>NUCLEOTIDE SEQUENCE</scope>
</reference>
<sequence>PYKRCFGFLDGTVRAICRPSYKQREFYNGHKRVHALKFQSLILPNGIIANLYGPVEGRRHDAHILAKSQLITQLQRKFEGHPSHPYIYGDPAYPLRKFLIVPFKGSLNRKEKILNKKMSKLREAVEWGFGKIIELFSFLDFKKNLKIYKQQ</sequence>
<dbReference type="EMBL" id="CAJVCH010545273">
    <property type="protein sequence ID" value="CAG7827895.1"/>
    <property type="molecule type" value="Genomic_DNA"/>
</dbReference>
<dbReference type="AlphaFoldDB" id="A0A8J2PZM7"/>
<dbReference type="Proteomes" id="UP000708208">
    <property type="component" value="Unassembled WGS sequence"/>
</dbReference>
<protein>
    <recommendedName>
        <fullName evidence="3">DDE Tnp4 domain-containing protein</fullName>
    </recommendedName>
</protein>
<evidence type="ECO:0000256" key="2">
    <source>
        <dbReference type="ARBA" id="ARBA00022723"/>
    </source>
</evidence>
<feature type="non-terminal residue" evidence="4">
    <location>
        <position position="151"/>
    </location>
</feature>
<evidence type="ECO:0000313" key="5">
    <source>
        <dbReference type="Proteomes" id="UP000708208"/>
    </source>
</evidence>
<name>A0A8J2PZM7_9HEXA</name>
<gene>
    <name evidence="4" type="ORF">AFUS01_LOCUS37851</name>
</gene>
<comment type="caution">
    <text evidence="4">The sequence shown here is derived from an EMBL/GenBank/DDBJ whole genome shotgun (WGS) entry which is preliminary data.</text>
</comment>
<evidence type="ECO:0000259" key="3">
    <source>
        <dbReference type="Pfam" id="PF13359"/>
    </source>
</evidence>
<dbReference type="Pfam" id="PF13359">
    <property type="entry name" value="DDE_Tnp_4"/>
    <property type="match status" value="1"/>
</dbReference>
<accession>A0A8J2PZM7</accession>
<feature type="non-terminal residue" evidence="4">
    <location>
        <position position="1"/>
    </location>
</feature>
<keyword evidence="5" id="KW-1185">Reference proteome</keyword>
<dbReference type="OrthoDB" id="5978526at2759"/>
<dbReference type="GO" id="GO:0046872">
    <property type="term" value="F:metal ion binding"/>
    <property type="evidence" value="ECO:0007669"/>
    <property type="project" value="UniProtKB-KW"/>
</dbReference>
<comment type="cofactor">
    <cofactor evidence="1">
        <name>a divalent metal cation</name>
        <dbReference type="ChEBI" id="CHEBI:60240"/>
    </cofactor>
</comment>